<feature type="repeat" description="RCC1" evidence="2">
    <location>
        <begin position="327"/>
        <end position="377"/>
    </location>
</feature>
<sequence>MGQNLSKSGVVVWGSSEYGQHGSKGEEVSPGPHLVDGLRHLSSISKVSCGSNYSAAITNSGDLILWGYGGCGQLGFGNLEDCLVPRVNLSLKNVVQVACSDRHTAAILSNGELYTWGCSKNGKLGHGQFELSISNNVVSQPMKVKALEGEKVIQVSCGSYHTGCLTDDKKALTWGLGLQGRLGHGDTQDIFTPKLIESLAGLPIKEISCGGHHTAILLVTGKLYMFGGGAFGKLGFGSTDDVLIPRLLEGPLEDIQITKVSLGSQHSAAVTKCGKVYTWGQGGRLGHIFNGPEHDFLSPKRLSNLEKAFIVDISCGNSHSVALSDVGDIYTWGMTKNIGHGIQGIHPNMPSKHPILQNKNIVQVVCSSSHSIALSDIGALVQKSPETWKPQSLAEDQEPKKADQSIEEFKTGLDSLIRRKILQGIKDKLKTGGDREKIEYLMDELEKSEEQNAVLVSLLDVSVRKLEILRKENEELRSKLELTRTTN</sequence>
<evidence type="ECO:0000259" key="4">
    <source>
        <dbReference type="Pfam" id="PF25390"/>
    </source>
</evidence>
<evidence type="ECO:0000313" key="6">
    <source>
        <dbReference type="EMBL" id="PPS97634.1"/>
    </source>
</evidence>
<dbReference type="VEuPathDB" id="CryptoDB:CHUDEA6_2770"/>
<evidence type="ECO:0000256" key="1">
    <source>
        <dbReference type="ARBA" id="ARBA00022737"/>
    </source>
</evidence>
<dbReference type="PROSITE" id="PS00626">
    <property type="entry name" value="RCC1_2"/>
    <property type="match status" value="1"/>
</dbReference>
<dbReference type="PRINTS" id="PR00633">
    <property type="entry name" value="RCCNDNSATION"/>
</dbReference>
<gene>
    <name evidence="5" type="ORF">CHUDEA6_2770</name>
    <name evidence="6" type="ORF">GY17_00000284</name>
</gene>
<reference evidence="5" key="2">
    <citation type="submission" date="2015-08" db="EMBL/GenBank/DDBJ databases">
        <authorList>
            <person name="Babu N.S."/>
            <person name="Beckwith C.J."/>
            <person name="Beseler K.G."/>
            <person name="Brison A."/>
            <person name="Carone J.V."/>
            <person name="Caskin T.P."/>
            <person name="Diamond M."/>
            <person name="Durham M.E."/>
            <person name="Foxe J.M."/>
            <person name="Go M."/>
            <person name="Henderson B.A."/>
            <person name="Jones I.B."/>
            <person name="McGettigan J.A."/>
            <person name="Micheletti S.J."/>
            <person name="Nasrallah M.E."/>
            <person name="Ortiz D."/>
            <person name="Piller C.R."/>
            <person name="Privatt S.R."/>
            <person name="Schneider S.L."/>
            <person name="Sharp S."/>
            <person name="Smith T.C."/>
            <person name="Stanton J.D."/>
            <person name="Ullery H.E."/>
            <person name="Wilson R.J."/>
            <person name="Serrano M.G."/>
            <person name="Buck G."/>
            <person name="Lee V."/>
            <person name="Wang Y."/>
            <person name="Carvalho R."/>
            <person name="Voegtly L."/>
            <person name="Shi R."/>
            <person name="Duckworth R."/>
            <person name="Johnson A."/>
            <person name="Loviza R."/>
            <person name="Walstead R."/>
            <person name="Shah Z."/>
            <person name="Kiflezghi M."/>
            <person name="Wade K."/>
            <person name="Ball S.L."/>
            <person name="Bradley K.W."/>
            <person name="Asai D.J."/>
            <person name="Bowman C.A."/>
            <person name="Russell D.A."/>
            <person name="Pope W.H."/>
            <person name="Jacobs-Sera D."/>
            <person name="Hendrix R.W."/>
            <person name="Hatfull G.F."/>
        </authorList>
    </citation>
    <scope>NUCLEOTIDE SEQUENCE [LARGE SCALE GENOMIC DNA]</scope>
</reference>
<evidence type="ECO:0000256" key="3">
    <source>
        <dbReference type="SAM" id="Coils"/>
    </source>
</evidence>
<dbReference type="VEuPathDB" id="CryptoDB:ChTU502y2012_379g0035"/>
<dbReference type="SUPFAM" id="SSF50985">
    <property type="entry name" value="RCC1/BLIP-II"/>
    <property type="match status" value="2"/>
</dbReference>
<accession>A0A0S4TGY2</accession>
<dbReference type="InterPro" id="IPR009091">
    <property type="entry name" value="RCC1/BLIP-II"/>
</dbReference>
<name>A0A0S4TGY2_CRYHO</name>
<dbReference type="Proteomes" id="UP000199752">
    <property type="component" value="Chromosome 6"/>
</dbReference>
<feature type="repeat" description="RCC1" evidence="2">
    <location>
        <begin position="61"/>
        <end position="110"/>
    </location>
</feature>
<proteinExistence type="predicted"/>
<feature type="coiled-coil region" evidence="3">
    <location>
        <begin position="459"/>
        <end position="486"/>
    </location>
</feature>
<feature type="repeat" description="RCC1" evidence="2">
    <location>
        <begin position="111"/>
        <end position="168"/>
    </location>
</feature>
<organism evidence="5">
    <name type="scientific">Cryptosporidium hominis</name>
    <dbReference type="NCBI Taxonomy" id="237895"/>
    <lineage>
        <taxon>Eukaryota</taxon>
        <taxon>Sar</taxon>
        <taxon>Alveolata</taxon>
        <taxon>Apicomplexa</taxon>
        <taxon>Conoidasida</taxon>
        <taxon>Coccidia</taxon>
        <taxon>Eucoccidiorida</taxon>
        <taxon>Eimeriorina</taxon>
        <taxon>Cryptosporidiidae</taxon>
        <taxon>Cryptosporidium</taxon>
    </lineage>
</organism>
<dbReference type="EMBL" id="JTAI01000007">
    <property type="protein sequence ID" value="PPS97634.1"/>
    <property type="molecule type" value="Genomic_DNA"/>
</dbReference>
<reference evidence="6 7" key="1">
    <citation type="submission" date="2014-11" db="EMBL/GenBank/DDBJ databases">
        <title>Comparative genomic analysis of Cryptosporidium hominis reveals occurrence of genetic recombination in virulent subtypes.</title>
        <authorList>
            <person name="Guo Y."/>
            <person name="Tang K."/>
            <person name="Frace M."/>
            <person name="Li N."/>
            <person name="Roellig D.M."/>
            <person name="Sammons S."/>
            <person name="Knipe K."/>
            <person name="Rowe L."/>
            <person name="Feng Y."/>
            <person name="Xiao L."/>
        </authorList>
    </citation>
    <scope>NUCLEOTIDE SEQUENCE [LARGE SCALE GENOMIC DNA]</scope>
    <source>
        <strain evidence="6">30976</strain>
    </source>
</reference>
<reference evidence="6 7" key="3">
    <citation type="submission" date="2017-10" db="EMBL/GenBank/DDBJ databases">
        <title>Consistent, comparative and evidence-based genome annotation and re-annotation for the closely-related species, Cryptosporidium parvum, C. hominis and C. tyzzeri.</title>
        <authorList>
            <person name="Baptista R.P."/>
            <person name="Li Y."/>
            <person name="Sateriale A."/>
            <person name="Striepen B."/>
            <person name="Kissinger J.C."/>
        </authorList>
    </citation>
    <scope>NUCLEOTIDE SEQUENCE [LARGE SCALE GENOMIC DNA]</scope>
    <source>
        <strain evidence="6">30976</strain>
    </source>
</reference>
<dbReference type="PROSITE" id="PS50012">
    <property type="entry name" value="RCC1_3"/>
    <property type="match status" value="7"/>
</dbReference>
<dbReference type="OrthoDB" id="10256179at2759"/>
<dbReference type="VEuPathDB" id="CryptoDB:Chro.60319"/>
<dbReference type="EMBL" id="LN877952">
    <property type="protein sequence ID" value="CUV06702.1"/>
    <property type="molecule type" value="Genomic_DNA"/>
</dbReference>
<keyword evidence="3" id="KW-0175">Coiled coil</keyword>
<feature type="repeat" description="RCC1" evidence="2">
    <location>
        <begin position="221"/>
        <end position="273"/>
    </location>
</feature>
<protein>
    <submittedName>
        <fullName evidence="6">Regulator of chromosome condensation 1/beta-lactamase-inhibitor protein II</fullName>
    </submittedName>
</protein>
<dbReference type="PANTHER" id="PTHR22872">
    <property type="entry name" value="BTK-BINDING PROTEIN-RELATED"/>
    <property type="match status" value="1"/>
</dbReference>
<dbReference type="InterPro" id="IPR000408">
    <property type="entry name" value="Reg_chr_condens"/>
</dbReference>
<feature type="repeat" description="RCC1" evidence="2">
    <location>
        <begin position="8"/>
        <end position="60"/>
    </location>
</feature>
<dbReference type="Pfam" id="PF00415">
    <property type="entry name" value="RCC1"/>
    <property type="match status" value="3"/>
</dbReference>
<feature type="domain" description="RCC1-like" evidence="4">
    <location>
        <begin position="7"/>
        <end position="214"/>
    </location>
</feature>
<evidence type="ECO:0000313" key="5">
    <source>
        <dbReference type="EMBL" id="CUV06702.1"/>
    </source>
</evidence>
<keyword evidence="1" id="KW-0677">Repeat</keyword>
<keyword evidence="7" id="KW-1185">Reference proteome</keyword>
<evidence type="ECO:0000256" key="2">
    <source>
        <dbReference type="PROSITE-ProRule" id="PRU00235"/>
    </source>
</evidence>
<dbReference type="Proteomes" id="UP001429100">
    <property type="component" value="Unassembled WGS sequence"/>
</dbReference>
<dbReference type="InterPro" id="IPR058923">
    <property type="entry name" value="RCC1-like_dom"/>
</dbReference>
<feature type="repeat" description="RCC1" evidence="2">
    <location>
        <begin position="274"/>
        <end position="326"/>
    </location>
</feature>
<dbReference type="Gene3D" id="2.130.10.30">
    <property type="entry name" value="Regulator of chromosome condensation 1/beta-lactamase-inhibitor protein II"/>
    <property type="match status" value="2"/>
</dbReference>
<dbReference type="AlphaFoldDB" id="A0A0S4TGY2"/>
<dbReference type="VEuPathDB" id="CryptoDB:GY17_00000284"/>
<dbReference type="Pfam" id="PF25390">
    <property type="entry name" value="WD40_RLD"/>
    <property type="match status" value="1"/>
</dbReference>
<dbReference type="InterPro" id="IPR051625">
    <property type="entry name" value="Signaling_Regulatory_Domain"/>
</dbReference>
<feature type="repeat" description="RCC1" evidence="2">
    <location>
        <begin position="169"/>
        <end position="220"/>
    </location>
</feature>
<evidence type="ECO:0000313" key="7">
    <source>
        <dbReference type="Proteomes" id="UP001429100"/>
    </source>
</evidence>